<protein>
    <submittedName>
        <fullName evidence="2">Uncharacterized protein</fullName>
    </submittedName>
</protein>
<feature type="transmembrane region" description="Helical" evidence="1">
    <location>
        <begin position="122"/>
        <end position="146"/>
    </location>
</feature>
<gene>
    <name evidence="2" type="ORF">ERS672216_00549</name>
</gene>
<dbReference type="RefSeq" id="WP_075493068.1">
    <property type="nucleotide sequence ID" value="NZ_CP053844.1"/>
</dbReference>
<proteinExistence type="predicted"/>
<organism evidence="2 3">
    <name type="scientific">Campylobacter geochelonis</name>
    <dbReference type="NCBI Taxonomy" id="1780362"/>
    <lineage>
        <taxon>Bacteria</taxon>
        <taxon>Pseudomonadati</taxon>
        <taxon>Campylobacterota</taxon>
        <taxon>Epsilonproteobacteria</taxon>
        <taxon>Campylobacterales</taxon>
        <taxon>Campylobacteraceae</taxon>
        <taxon>Campylobacter</taxon>
    </lineage>
</organism>
<keyword evidence="1" id="KW-1133">Transmembrane helix</keyword>
<name>A0A128EBL0_9BACT</name>
<dbReference type="EMBL" id="FIZP01000001">
    <property type="protein sequence ID" value="CZE46777.1"/>
    <property type="molecule type" value="Genomic_DNA"/>
</dbReference>
<accession>A0A128EBL0</accession>
<dbReference type="AlphaFoldDB" id="A0A128EBL0"/>
<evidence type="ECO:0000313" key="2">
    <source>
        <dbReference type="EMBL" id="CZE46777.1"/>
    </source>
</evidence>
<keyword evidence="1" id="KW-0812">Transmembrane</keyword>
<reference evidence="2 3" key="1">
    <citation type="submission" date="2016-02" db="EMBL/GenBank/DDBJ databases">
        <authorList>
            <consortium name="Pathogen Informatics"/>
        </authorList>
    </citation>
    <scope>NUCLEOTIDE SEQUENCE [LARGE SCALE GENOMIC DNA]</scope>
    <source>
        <strain evidence="2 3">RC20</strain>
    </source>
</reference>
<sequence length="152" mass="17858">MKHLKTALSFVVGICLFVMMFYEFGAVLNLVYDFLVLLFKSEFALRKLIAPASFILSFYLGLSYGFILIDAVWDRFYKKDFNAKLHNTKVLKFILFIVVFFLVLFVFSNGLNLDSDVRTNDFLITLFSVLTSAFINLFIWFFIAIYKRLFNR</sequence>
<evidence type="ECO:0000313" key="3">
    <source>
        <dbReference type="Proteomes" id="UP000069632"/>
    </source>
</evidence>
<feature type="transmembrane region" description="Helical" evidence="1">
    <location>
        <begin position="7"/>
        <end position="28"/>
    </location>
</feature>
<dbReference type="Proteomes" id="UP000069632">
    <property type="component" value="Unassembled WGS sequence"/>
</dbReference>
<feature type="transmembrane region" description="Helical" evidence="1">
    <location>
        <begin position="90"/>
        <end position="110"/>
    </location>
</feature>
<keyword evidence="3" id="KW-1185">Reference proteome</keyword>
<keyword evidence="1" id="KW-0472">Membrane</keyword>
<feature type="transmembrane region" description="Helical" evidence="1">
    <location>
        <begin position="48"/>
        <end position="69"/>
    </location>
</feature>
<evidence type="ECO:0000256" key="1">
    <source>
        <dbReference type="SAM" id="Phobius"/>
    </source>
</evidence>